<sequence>MTRSDAFLATAVALMAAAGSYPSTFASALELTAANCDDLGALPTTLTEDTNLLLDVPTITYGNPDLNWISCDTITTVHVDGPYKFIVTTDMDNYNFQNARFEVKGGADLTFDIEGRFSFNYAESQGTDGGAIYVESGSSATFDVPSKVNFEGNTVEAGYSGGVVYAGGEVVFTGDAVFISNEARSSGDEPAGYGGAVAVGPEGSLEFQGALEFTDNKAQSGGSGGAIANFGSLVFRRKSYFWFNTAAEDANGDGGFGGAIYAGYGSTTEFFRRTIWFYSEAASGGALYNLGEVMLYSNGFIRGNKAVGGAYFSGGPGSSLSYHTAPNLFDNFAFHSNRFRQDEKVC</sequence>
<name>D7FVX3_ECTSI</name>
<evidence type="ECO:0000313" key="1">
    <source>
        <dbReference type="EMBL" id="CBJ25493.1"/>
    </source>
</evidence>
<gene>
    <name evidence="1" type="ORF">Esi_0003_0088</name>
</gene>
<keyword evidence="2" id="KW-1185">Reference proteome</keyword>
<dbReference type="EMBL" id="FN649727">
    <property type="protein sequence ID" value="CBJ25493.1"/>
    <property type="molecule type" value="Genomic_DNA"/>
</dbReference>
<reference evidence="1 2" key="1">
    <citation type="journal article" date="2010" name="Nature">
        <title>The Ectocarpus genome and the independent evolution of multicellularity in brown algae.</title>
        <authorList>
            <person name="Cock J.M."/>
            <person name="Sterck L."/>
            <person name="Rouze P."/>
            <person name="Scornet D."/>
            <person name="Allen A.E."/>
            <person name="Amoutzias G."/>
            <person name="Anthouard V."/>
            <person name="Artiguenave F."/>
            <person name="Aury J.M."/>
            <person name="Badger J.H."/>
            <person name="Beszteri B."/>
            <person name="Billiau K."/>
            <person name="Bonnet E."/>
            <person name="Bothwell J.H."/>
            <person name="Bowler C."/>
            <person name="Boyen C."/>
            <person name="Brownlee C."/>
            <person name="Carrano C.J."/>
            <person name="Charrier B."/>
            <person name="Cho G.Y."/>
            <person name="Coelho S.M."/>
            <person name="Collen J."/>
            <person name="Corre E."/>
            <person name="Da Silva C."/>
            <person name="Delage L."/>
            <person name="Delaroque N."/>
            <person name="Dittami S.M."/>
            <person name="Doulbeau S."/>
            <person name="Elias M."/>
            <person name="Farnham G."/>
            <person name="Gachon C.M."/>
            <person name="Gschloessl B."/>
            <person name="Heesch S."/>
            <person name="Jabbari K."/>
            <person name="Jubin C."/>
            <person name="Kawai H."/>
            <person name="Kimura K."/>
            <person name="Kloareg B."/>
            <person name="Kupper F.C."/>
            <person name="Lang D."/>
            <person name="Le Bail A."/>
            <person name="Leblanc C."/>
            <person name="Lerouge P."/>
            <person name="Lohr M."/>
            <person name="Lopez P.J."/>
            <person name="Martens C."/>
            <person name="Maumus F."/>
            <person name="Michel G."/>
            <person name="Miranda-Saavedra D."/>
            <person name="Morales J."/>
            <person name="Moreau H."/>
            <person name="Motomura T."/>
            <person name="Nagasato C."/>
            <person name="Napoli C.A."/>
            <person name="Nelson D.R."/>
            <person name="Nyvall-Collen P."/>
            <person name="Peters A.F."/>
            <person name="Pommier C."/>
            <person name="Potin P."/>
            <person name="Poulain J."/>
            <person name="Quesneville H."/>
            <person name="Read B."/>
            <person name="Rensing S.A."/>
            <person name="Ritter A."/>
            <person name="Rousvoal S."/>
            <person name="Samanta M."/>
            <person name="Samson G."/>
            <person name="Schroeder D.C."/>
            <person name="Segurens B."/>
            <person name="Strittmatter M."/>
            <person name="Tonon T."/>
            <person name="Tregear J.W."/>
            <person name="Valentin K."/>
            <person name="von Dassow P."/>
            <person name="Yamagishi T."/>
            <person name="Van de Peer Y."/>
            <person name="Wincker P."/>
        </authorList>
    </citation>
    <scope>NUCLEOTIDE SEQUENCE [LARGE SCALE GENOMIC DNA]</scope>
    <source>
        <strain evidence="2">Ec32 / CCAP1310/4</strain>
    </source>
</reference>
<dbReference type="OrthoDB" id="10361261at2759"/>
<evidence type="ECO:0000313" key="2">
    <source>
        <dbReference type="Proteomes" id="UP000002630"/>
    </source>
</evidence>
<dbReference type="EMBL" id="FN648486">
    <property type="protein sequence ID" value="CBJ25493.1"/>
    <property type="molecule type" value="Genomic_DNA"/>
</dbReference>
<dbReference type="InParanoid" id="D7FVX3"/>
<proteinExistence type="predicted"/>
<protein>
    <recommendedName>
        <fullName evidence="3">Polymorphic outer membrane protein</fullName>
    </recommendedName>
</protein>
<organism evidence="1 2">
    <name type="scientific">Ectocarpus siliculosus</name>
    <name type="common">Brown alga</name>
    <name type="synonym">Conferva siliculosa</name>
    <dbReference type="NCBI Taxonomy" id="2880"/>
    <lineage>
        <taxon>Eukaryota</taxon>
        <taxon>Sar</taxon>
        <taxon>Stramenopiles</taxon>
        <taxon>Ochrophyta</taxon>
        <taxon>PX clade</taxon>
        <taxon>Phaeophyceae</taxon>
        <taxon>Ectocarpales</taxon>
        <taxon>Ectocarpaceae</taxon>
        <taxon>Ectocarpus</taxon>
    </lineage>
</organism>
<evidence type="ECO:0008006" key="3">
    <source>
        <dbReference type="Google" id="ProtNLM"/>
    </source>
</evidence>
<dbReference type="AlphaFoldDB" id="D7FVX3"/>
<accession>D7FVX3</accession>
<dbReference type="Proteomes" id="UP000002630">
    <property type="component" value="Linkage Group LG02"/>
</dbReference>